<dbReference type="GO" id="GO:0004867">
    <property type="term" value="F:serine-type endopeptidase inhibitor activity"/>
    <property type="evidence" value="ECO:0007669"/>
    <property type="project" value="InterPro"/>
</dbReference>
<dbReference type="EMBL" id="JACJII010000001">
    <property type="protein sequence ID" value="MBA9004184.1"/>
    <property type="molecule type" value="Genomic_DNA"/>
</dbReference>
<dbReference type="InterPro" id="IPR000215">
    <property type="entry name" value="Serpin_fam"/>
</dbReference>
<dbReference type="AlphaFoldDB" id="A0A7W3R923"/>
<comment type="caution">
    <text evidence="3">The sequence shown here is derived from an EMBL/GenBank/DDBJ whole genome shotgun (WGS) entry which is preliminary data.</text>
</comment>
<proteinExistence type="inferred from homology"/>
<dbReference type="PANTHER" id="PTHR11461">
    <property type="entry name" value="SERINE PROTEASE INHIBITOR, SERPIN"/>
    <property type="match status" value="1"/>
</dbReference>
<dbReference type="SUPFAM" id="SSF56574">
    <property type="entry name" value="Serpins"/>
    <property type="match status" value="2"/>
</dbReference>
<dbReference type="SMART" id="SM00093">
    <property type="entry name" value="SERPIN"/>
    <property type="match status" value="1"/>
</dbReference>
<dbReference type="GO" id="GO:0005615">
    <property type="term" value="C:extracellular space"/>
    <property type="evidence" value="ECO:0007669"/>
    <property type="project" value="InterPro"/>
</dbReference>
<accession>A0A7W3R923</accession>
<dbReference type="Pfam" id="PF00079">
    <property type="entry name" value="Serpin"/>
    <property type="match status" value="2"/>
</dbReference>
<keyword evidence="4" id="KW-1185">Reference proteome</keyword>
<comment type="similarity">
    <text evidence="1">Belongs to the serpin family.</text>
</comment>
<gene>
    <name evidence="3" type="ORF">HNR21_003066</name>
</gene>
<reference evidence="3 4" key="1">
    <citation type="submission" date="2020-08" db="EMBL/GenBank/DDBJ databases">
        <title>Sequencing the genomes of 1000 actinobacteria strains.</title>
        <authorList>
            <person name="Klenk H.-P."/>
        </authorList>
    </citation>
    <scope>NUCLEOTIDE SEQUENCE [LARGE SCALE GENOMIC DNA]</scope>
    <source>
        <strain evidence="3 4">DSM 45823</strain>
    </source>
</reference>
<evidence type="ECO:0000256" key="1">
    <source>
        <dbReference type="RuleBase" id="RU000411"/>
    </source>
</evidence>
<dbReference type="Proteomes" id="UP000539313">
    <property type="component" value="Unassembled WGS sequence"/>
</dbReference>
<dbReference type="InterPro" id="IPR042178">
    <property type="entry name" value="Serpin_sf_1"/>
</dbReference>
<dbReference type="InterPro" id="IPR036186">
    <property type="entry name" value="Serpin_sf"/>
</dbReference>
<organism evidence="3 4">
    <name type="scientific">Thermomonospora cellulosilytica</name>
    <dbReference type="NCBI Taxonomy" id="1411118"/>
    <lineage>
        <taxon>Bacteria</taxon>
        <taxon>Bacillati</taxon>
        <taxon>Actinomycetota</taxon>
        <taxon>Actinomycetes</taxon>
        <taxon>Streptosporangiales</taxon>
        <taxon>Thermomonosporaceae</taxon>
        <taxon>Thermomonospora</taxon>
    </lineage>
</organism>
<evidence type="ECO:0000313" key="4">
    <source>
        <dbReference type="Proteomes" id="UP000539313"/>
    </source>
</evidence>
<dbReference type="PANTHER" id="PTHR11461:SF211">
    <property type="entry name" value="GH10112P-RELATED"/>
    <property type="match status" value="1"/>
</dbReference>
<protein>
    <submittedName>
        <fullName evidence="3">Serine protease inhibitor</fullName>
    </submittedName>
</protein>
<evidence type="ECO:0000259" key="2">
    <source>
        <dbReference type="SMART" id="SM00093"/>
    </source>
</evidence>
<feature type="domain" description="Serpin" evidence="2">
    <location>
        <begin position="15"/>
        <end position="393"/>
    </location>
</feature>
<dbReference type="Gene3D" id="3.30.497.10">
    <property type="entry name" value="Antithrombin, subunit I, domain 2"/>
    <property type="match status" value="2"/>
</dbReference>
<evidence type="ECO:0000313" key="3">
    <source>
        <dbReference type="EMBL" id="MBA9004184.1"/>
    </source>
</evidence>
<sequence>MGHDGGSLIESVNALTVRWAAAACSGTESVVFSGAGVWPLLAFLAEGAAGPGRDELQQAVGVDAAGAARAAREVLGVLDASPAVRSALGLWTGVGLPLRPEWAGQIPAGTRGELTGKPREDQERLNAWADERTGGLIPAMPVEIDEDTRLVLAGALTVRTAWDHPFSEVPDRPAAGPWADREIAVLRRALWTFDDLRAADAPGGPLTMLRVAGSGEIDVHLLLGDPARSAGDVLAAGVAALAGRHRITGGSALPEGDAAPGVVVRTVESFTPGDVLYQAVPRFTVTSSHDLLKVPEVFGLQSVTDRGRGHFPGISAEPLAIGQARQDALASFQALGFEAAAVTAFTAVPGGAAPPSSTYRVKVIEVRFDRPFGFLTVHRTSGLILTAGWVAEPEPAGAPAVVEIEEEPVRSPQRGWWRRGS</sequence>
<name>A0A7W3R923_9ACTN</name>
<dbReference type="InterPro" id="IPR023796">
    <property type="entry name" value="Serpin_dom"/>
</dbReference>
<dbReference type="RefSeq" id="WP_182705746.1">
    <property type="nucleotide sequence ID" value="NZ_JACJII010000001.1"/>
</dbReference>